<evidence type="ECO:0000259" key="2">
    <source>
        <dbReference type="PROSITE" id="PS50108"/>
    </source>
</evidence>
<dbReference type="Pfam" id="PF00786">
    <property type="entry name" value="PBD"/>
    <property type="match status" value="1"/>
</dbReference>
<gene>
    <name evidence="3" type="ORF">FEM48_Zijuj07G0098600</name>
</gene>
<sequence length="234" mass="25120">MTTKVKGLLKGLRYISQIFDEKEEEMQIGFPTDVKHVAHIGCDGPSANTPSWMNDFKSSSEVSSGKVDSNGELSSQDISKAGLGAQEQVVKNEIPRSRRHSSSGSGHSSPLGSPTKRGDGSKHSRRHRSRDGIPPDSSKDSSGSSRHARRSHRSSNLGSESPAQEPPGIPKRSHRKSKGSTGGGSTRSSRSKGQDSLTEMQFAELGSVTESGEGVKSIERLVEEKRLVGEVKVE</sequence>
<dbReference type="InterPro" id="IPR000095">
    <property type="entry name" value="CRIB_dom"/>
</dbReference>
<feature type="compositionally biased region" description="Low complexity" evidence="1">
    <location>
        <begin position="102"/>
        <end position="114"/>
    </location>
</feature>
<comment type="caution">
    <text evidence="3">The sequence shown here is derived from an EMBL/GenBank/DDBJ whole genome shotgun (WGS) entry which is preliminary data.</text>
</comment>
<dbReference type="Proteomes" id="UP000813462">
    <property type="component" value="Unassembled WGS sequence"/>
</dbReference>
<dbReference type="AlphaFoldDB" id="A0A978V3Y6"/>
<dbReference type="CDD" id="cd00132">
    <property type="entry name" value="CRIB"/>
    <property type="match status" value="1"/>
</dbReference>
<proteinExistence type="predicted"/>
<dbReference type="PANTHER" id="PTHR46325:SF40">
    <property type="entry name" value="CRIB DOMAIN-CONTAINING PROTEIN"/>
    <property type="match status" value="1"/>
</dbReference>
<dbReference type="OrthoDB" id="4206278at2759"/>
<accession>A0A978V3Y6</accession>
<organism evidence="3 4">
    <name type="scientific">Ziziphus jujuba var. spinosa</name>
    <dbReference type="NCBI Taxonomy" id="714518"/>
    <lineage>
        <taxon>Eukaryota</taxon>
        <taxon>Viridiplantae</taxon>
        <taxon>Streptophyta</taxon>
        <taxon>Embryophyta</taxon>
        <taxon>Tracheophyta</taxon>
        <taxon>Spermatophyta</taxon>
        <taxon>Magnoliopsida</taxon>
        <taxon>eudicotyledons</taxon>
        <taxon>Gunneridae</taxon>
        <taxon>Pentapetalae</taxon>
        <taxon>rosids</taxon>
        <taxon>fabids</taxon>
        <taxon>Rosales</taxon>
        <taxon>Rhamnaceae</taxon>
        <taxon>Paliureae</taxon>
        <taxon>Ziziphus</taxon>
    </lineage>
</organism>
<feature type="domain" description="CRIB" evidence="2">
    <location>
        <begin position="28"/>
        <end position="41"/>
    </location>
</feature>
<feature type="region of interest" description="Disordered" evidence="1">
    <location>
        <begin position="45"/>
        <end position="216"/>
    </location>
</feature>
<dbReference type="PROSITE" id="PS50108">
    <property type="entry name" value="CRIB"/>
    <property type="match status" value="1"/>
</dbReference>
<name>A0A978V3Y6_ZIZJJ</name>
<feature type="compositionally biased region" description="Low complexity" evidence="1">
    <location>
        <begin position="57"/>
        <end position="68"/>
    </location>
</feature>
<evidence type="ECO:0000256" key="1">
    <source>
        <dbReference type="SAM" id="MobiDB-lite"/>
    </source>
</evidence>
<protein>
    <recommendedName>
        <fullName evidence="2">CRIB domain-containing protein</fullName>
    </recommendedName>
</protein>
<evidence type="ECO:0000313" key="4">
    <source>
        <dbReference type="Proteomes" id="UP000813462"/>
    </source>
</evidence>
<dbReference type="EMBL" id="JAEACU010000007">
    <property type="protein sequence ID" value="KAH7522069.1"/>
    <property type="molecule type" value="Genomic_DNA"/>
</dbReference>
<reference evidence="3" key="1">
    <citation type="journal article" date="2021" name="Front. Plant Sci.">
        <title>Chromosome-Scale Genome Assembly for Chinese Sour Jujube and Insights Into Its Genome Evolution and Domestication Signature.</title>
        <authorList>
            <person name="Shen L.-Y."/>
            <person name="Luo H."/>
            <person name="Wang X.-L."/>
            <person name="Wang X.-M."/>
            <person name="Qiu X.-J."/>
            <person name="Liu H."/>
            <person name="Zhou S.-S."/>
            <person name="Jia K.-H."/>
            <person name="Nie S."/>
            <person name="Bao Y.-T."/>
            <person name="Zhang R.-G."/>
            <person name="Yun Q.-Z."/>
            <person name="Chai Y.-H."/>
            <person name="Lu J.-Y."/>
            <person name="Li Y."/>
            <person name="Zhao S.-W."/>
            <person name="Mao J.-F."/>
            <person name="Jia S.-G."/>
            <person name="Mao Y.-M."/>
        </authorList>
    </citation>
    <scope>NUCLEOTIDE SEQUENCE</scope>
    <source>
        <strain evidence="3">AT0</strain>
        <tissue evidence="3">Leaf</tissue>
    </source>
</reference>
<dbReference type="SMART" id="SM00285">
    <property type="entry name" value="PBD"/>
    <property type="match status" value="1"/>
</dbReference>
<dbReference type="PANTHER" id="PTHR46325">
    <property type="entry name" value="CRIB DOMAIN-CONTAINING PROTEIN RIC8"/>
    <property type="match status" value="1"/>
</dbReference>
<feature type="compositionally biased region" description="Basic and acidic residues" evidence="1">
    <location>
        <begin position="130"/>
        <end position="139"/>
    </location>
</feature>
<evidence type="ECO:0000313" key="3">
    <source>
        <dbReference type="EMBL" id="KAH7522069.1"/>
    </source>
</evidence>